<dbReference type="PROSITE" id="PS50011">
    <property type="entry name" value="PROTEIN_KINASE_DOM"/>
    <property type="match status" value="2"/>
</dbReference>
<dbReference type="AlphaFoldDB" id="A0A8H3CKE9"/>
<organism evidence="3 4">
    <name type="scientific">Rhizoctonia solani</name>
    <dbReference type="NCBI Taxonomy" id="456999"/>
    <lineage>
        <taxon>Eukaryota</taxon>
        <taxon>Fungi</taxon>
        <taxon>Dikarya</taxon>
        <taxon>Basidiomycota</taxon>
        <taxon>Agaricomycotina</taxon>
        <taxon>Agaricomycetes</taxon>
        <taxon>Cantharellales</taxon>
        <taxon>Ceratobasidiaceae</taxon>
        <taxon>Rhizoctonia</taxon>
    </lineage>
</organism>
<evidence type="ECO:0000259" key="2">
    <source>
        <dbReference type="PROSITE" id="PS50011"/>
    </source>
</evidence>
<feature type="region of interest" description="Disordered" evidence="1">
    <location>
        <begin position="1"/>
        <end position="25"/>
    </location>
</feature>
<dbReference type="Gene3D" id="1.10.510.10">
    <property type="entry name" value="Transferase(Phosphotransferase) domain 1"/>
    <property type="match status" value="2"/>
</dbReference>
<reference evidence="3" key="1">
    <citation type="submission" date="2021-01" db="EMBL/GenBank/DDBJ databases">
        <authorList>
            <person name="Kaushik A."/>
        </authorList>
    </citation>
    <scope>NUCLEOTIDE SEQUENCE</scope>
    <source>
        <strain evidence="3">AG1-1A</strain>
    </source>
</reference>
<dbReference type="InterPro" id="IPR011009">
    <property type="entry name" value="Kinase-like_dom_sf"/>
</dbReference>
<evidence type="ECO:0000256" key="1">
    <source>
        <dbReference type="SAM" id="MobiDB-lite"/>
    </source>
</evidence>
<dbReference type="Pfam" id="PF07714">
    <property type="entry name" value="PK_Tyr_Ser-Thr"/>
    <property type="match status" value="2"/>
</dbReference>
<dbReference type="PANTHER" id="PTHR44329">
    <property type="entry name" value="SERINE/THREONINE-PROTEIN KINASE TNNI3K-RELATED"/>
    <property type="match status" value="1"/>
</dbReference>
<dbReference type="InterPro" id="IPR000719">
    <property type="entry name" value="Prot_kinase_dom"/>
</dbReference>
<evidence type="ECO:0000313" key="3">
    <source>
        <dbReference type="EMBL" id="CAE6486939.1"/>
    </source>
</evidence>
<name>A0A8H3CKE9_9AGAM</name>
<dbReference type="InterPro" id="IPR001245">
    <property type="entry name" value="Ser-Thr/Tyr_kinase_cat_dom"/>
</dbReference>
<comment type="caution">
    <text evidence="3">The sequence shown here is derived from an EMBL/GenBank/DDBJ whole genome shotgun (WGS) entry which is preliminary data.</text>
</comment>
<dbReference type="GO" id="GO:0005524">
    <property type="term" value="F:ATP binding"/>
    <property type="evidence" value="ECO:0007669"/>
    <property type="project" value="InterPro"/>
</dbReference>
<evidence type="ECO:0000313" key="4">
    <source>
        <dbReference type="Proteomes" id="UP000663840"/>
    </source>
</evidence>
<gene>
    <name evidence="3" type="ORF">RDB_LOCUS142291</name>
</gene>
<dbReference type="SUPFAM" id="SSF56112">
    <property type="entry name" value="Protein kinase-like (PK-like)"/>
    <property type="match status" value="2"/>
</dbReference>
<dbReference type="EMBL" id="CAJMWR010004159">
    <property type="protein sequence ID" value="CAE6486939.1"/>
    <property type="molecule type" value="Genomic_DNA"/>
</dbReference>
<feature type="domain" description="Protein kinase" evidence="2">
    <location>
        <begin position="269"/>
        <end position="539"/>
    </location>
</feature>
<protein>
    <recommendedName>
        <fullName evidence="2">Protein kinase domain-containing protein</fullName>
    </recommendedName>
</protein>
<proteinExistence type="predicted"/>
<dbReference type="GO" id="GO:0004674">
    <property type="term" value="F:protein serine/threonine kinase activity"/>
    <property type="evidence" value="ECO:0007669"/>
    <property type="project" value="TreeGrafter"/>
</dbReference>
<feature type="domain" description="Protein kinase" evidence="2">
    <location>
        <begin position="25"/>
        <end position="280"/>
    </location>
</feature>
<dbReference type="Proteomes" id="UP000663840">
    <property type="component" value="Unassembled WGS sequence"/>
</dbReference>
<accession>A0A8H3CKE9</accession>
<dbReference type="InterPro" id="IPR051681">
    <property type="entry name" value="Ser/Thr_Kinases-Pseudokinases"/>
</dbReference>
<sequence length="544" mass="60897">MESEKEPPGTTLVSVDRTQGDRGIPNGTKFLARGKAADVWLVDIPDAHGQKVAPPLACIIKSLNKPNIVCTQSRSHELGVTSRESQSKDQSSKGAAQVWEMFTSAFLSKVEQWKALRNTHVVSLFGLQAELVIYTEFCVNGTATQYLNQHPEDHINRRRSMISEVLAGVNYLHLQIPPIIHGCICMDKIFVDMHGRAKIGEFALSNLVEEFGLFVPSISQLSRIRWLSPELLDINSEDRILVPTVASDVWALGCTIFEVISGKLPYFKFKHDLRVRHGILSKKLPGRSNNCLETELSHFWGTLTQCWMWVPGERPTVDALIRQAAREIYMWSKRQHPNVVELIGLAVFRECLATVTEWEGNGNMTHYLSRNPTVNRCELSKSVCVGISYLHNMDIVHGNLKGANVLIDRSGAPKLTDFGCASFLSPVQHFTQTNIRPGYSVRWTAPEILQGKTGRTKEGDIYALGMTILEAFTTEVPFSGWPEISLYQHIVGRKKKPSRPGSIIPQKSILGNVLWAILMSCWSYNPARRPTARTIHEAASRAFS</sequence>